<feature type="domain" description="Uracil-DNA glycosylase-like" evidence="2">
    <location>
        <begin position="99"/>
        <end position="187"/>
    </location>
</feature>
<dbReference type="SUPFAM" id="SSF52141">
    <property type="entry name" value="Uracil-DNA glycosylase-like"/>
    <property type="match status" value="1"/>
</dbReference>
<dbReference type="Pfam" id="PF03167">
    <property type="entry name" value="UDG"/>
    <property type="match status" value="1"/>
</dbReference>
<evidence type="ECO:0000256" key="1">
    <source>
        <dbReference type="SAM" id="MobiDB-lite"/>
    </source>
</evidence>
<organism evidence="3 4">
    <name type="scientific">Novosphingobium kalidii</name>
    <dbReference type="NCBI Taxonomy" id="3230299"/>
    <lineage>
        <taxon>Bacteria</taxon>
        <taxon>Pseudomonadati</taxon>
        <taxon>Pseudomonadota</taxon>
        <taxon>Alphaproteobacteria</taxon>
        <taxon>Sphingomonadales</taxon>
        <taxon>Sphingomonadaceae</taxon>
        <taxon>Novosphingobium</taxon>
    </lineage>
</organism>
<evidence type="ECO:0000313" key="4">
    <source>
        <dbReference type="Proteomes" id="UP001548713"/>
    </source>
</evidence>
<feature type="region of interest" description="Disordered" evidence="1">
    <location>
        <begin position="33"/>
        <end position="67"/>
    </location>
</feature>
<dbReference type="RefSeq" id="WP_353985061.1">
    <property type="nucleotide sequence ID" value="NZ_JBEWLY010000023.1"/>
</dbReference>
<evidence type="ECO:0000313" key="3">
    <source>
        <dbReference type="EMBL" id="MET1756571.1"/>
    </source>
</evidence>
<dbReference type="Gene3D" id="3.40.470.10">
    <property type="entry name" value="Uracil-DNA glycosylase-like domain"/>
    <property type="match status" value="1"/>
</dbReference>
<feature type="compositionally biased region" description="Low complexity" evidence="1">
    <location>
        <begin position="45"/>
        <end position="62"/>
    </location>
</feature>
<protein>
    <recommendedName>
        <fullName evidence="2">Uracil-DNA glycosylase-like domain-containing protein</fullName>
    </recommendedName>
</protein>
<name>A0ABV2D3X2_9SPHN</name>
<dbReference type="EMBL" id="JBEWLY010000023">
    <property type="protein sequence ID" value="MET1756571.1"/>
    <property type="molecule type" value="Genomic_DNA"/>
</dbReference>
<dbReference type="InterPro" id="IPR036895">
    <property type="entry name" value="Uracil-DNA_glycosylase-like_sf"/>
</dbReference>
<keyword evidence="4" id="KW-1185">Reference proteome</keyword>
<evidence type="ECO:0000259" key="2">
    <source>
        <dbReference type="Pfam" id="PF03167"/>
    </source>
</evidence>
<reference evidence="3 4" key="1">
    <citation type="submission" date="2024-07" db="EMBL/GenBank/DDBJ databases">
        <title>Novosphingobium kalidii RD2P27.</title>
        <authorList>
            <person name="Sun J.-Q."/>
        </authorList>
    </citation>
    <scope>NUCLEOTIDE SEQUENCE [LARGE SCALE GENOMIC DNA]</scope>
    <source>
        <strain evidence="3 4">RD2P27</strain>
    </source>
</reference>
<sequence length="245" mass="26510">MEIGTNPDYDQAFTAALDWWREAGVDSAFVDTPRSWLPEPEEPKGPAAKAQGTRQLAPAAEPVAPPPLLLPDDLESFRTWWMTAPELDHGGTAGRITPRGSVNPALMVLATTPEGGDRDQLLSGPEGHMLDAFLHSAGLNEADVYRASVLPCHSPGADWSPEANRVPTEALMRHIALVRPQRLLVLGFVVLPLLGHGSPQGPAVSDLFNHEGSPIPMLAVRRIPAAASQPRWKAALWQAWLDWTA</sequence>
<dbReference type="InterPro" id="IPR005122">
    <property type="entry name" value="Uracil-DNA_glycosylase-like"/>
</dbReference>
<comment type="caution">
    <text evidence="3">The sequence shown here is derived from an EMBL/GenBank/DDBJ whole genome shotgun (WGS) entry which is preliminary data.</text>
</comment>
<dbReference type="Proteomes" id="UP001548713">
    <property type="component" value="Unassembled WGS sequence"/>
</dbReference>
<accession>A0ABV2D3X2</accession>
<gene>
    <name evidence="3" type="ORF">ABVV53_14095</name>
</gene>
<proteinExistence type="predicted"/>